<evidence type="ECO:0000313" key="2">
    <source>
        <dbReference type="EMBL" id="CAD7569483.1"/>
    </source>
</evidence>
<feature type="region of interest" description="Disordered" evidence="1">
    <location>
        <begin position="321"/>
        <end position="346"/>
    </location>
</feature>
<organism evidence="2">
    <name type="scientific">Timema californicum</name>
    <name type="common">California timema</name>
    <name type="synonym">Walking stick</name>
    <dbReference type="NCBI Taxonomy" id="61474"/>
    <lineage>
        <taxon>Eukaryota</taxon>
        <taxon>Metazoa</taxon>
        <taxon>Ecdysozoa</taxon>
        <taxon>Arthropoda</taxon>
        <taxon>Hexapoda</taxon>
        <taxon>Insecta</taxon>
        <taxon>Pterygota</taxon>
        <taxon>Neoptera</taxon>
        <taxon>Polyneoptera</taxon>
        <taxon>Phasmatodea</taxon>
        <taxon>Timematodea</taxon>
        <taxon>Timematoidea</taxon>
        <taxon>Timematidae</taxon>
        <taxon>Timema</taxon>
    </lineage>
</organism>
<evidence type="ECO:0000256" key="1">
    <source>
        <dbReference type="SAM" id="MobiDB-lite"/>
    </source>
</evidence>
<accession>A0A7R9IZ55</accession>
<name>A0A7R9IZ55_TIMCA</name>
<gene>
    <name evidence="2" type="ORF">TCMB3V08_LOCUS2219</name>
</gene>
<dbReference type="AlphaFoldDB" id="A0A7R9IZ55"/>
<proteinExistence type="predicted"/>
<dbReference type="EMBL" id="OE179683">
    <property type="protein sequence ID" value="CAD7569483.1"/>
    <property type="molecule type" value="Genomic_DNA"/>
</dbReference>
<protein>
    <submittedName>
        <fullName evidence="2">(California timema) hypothetical protein</fullName>
    </submittedName>
</protein>
<reference evidence="2" key="1">
    <citation type="submission" date="2020-11" db="EMBL/GenBank/DDBJ databases">
        <authorList>
            <person name="Tran Van P."/>
        </authorList>
    </citation>
    <scope>NUCLEOTIDE SEQUENCE</scope>
</reference>
<sequence length="716" mass="80301">MMGLSRYHLGGEMTSQEGEGGVESVFTLPTDIRGETATNRIQEDQMTVQPWPHLELNSDLQQALEFVTKFPIKRRYNFMLCYSHPGGESARKGLKDGDKEGCFRKCISTKIEKEWGVHSDKILVKKNIFLVPLLPSIFPDQEVPNAMIQARLCLDHPSPQSSPDNADNGIRPEYRQSMSLVLVRSMTQYLESRQSLVPGLLSLYSARTQMISPQHGAARIDDRNSCFYDRPHALLVLSLYSGHAQRRSFIRALYVNALTIEVSRIRPVLMVILNYLYFKAESMMDVRKSPTTNLSNELVVLSSTAQDGEIEARISVGYEQKQNSSVERRGNHMTKHSVSSDMESNPDLHCGVKPLNSRMLSAMARQREKNNAAEKILNNQRYLSVSRDSIQSRVTYQSELHHYIRSYSGSKKGEACLMTIHSASIHTVRSFSLLLVFSRHVGVVREVHLGGATAEWGYDLLQTLNQLVSLVIMAFCVCGLYSHTGRQVKNVPPSVSKCVFDSLNYVQKSNKKVKQKNIENKFTSLSTEKNIENKFTSLSTEATSIQKEDSKNGLSLATVHPTEIRTSISPSSAVELNTTGALANYGTEAEWAPSEMEGVMLRSGQREMIERIFQLELALRRNSTIGALLMSISIVILSKVSPRQVNVIMFSAGLKRPPHLCHKAFHGAHSPSNTLLKYTLFRLCTPELSNDANKYMSSLRGQLAEHEPVVNDDNLI</sequence>